<proteinExistence type="predicted"/>
<accession>A0A5N6LIY4</accession>
<organism evidence="1 2">
    <name type="scientific">Mikania micrantha</name>
    <name type="common">bitter vine</name>
    <dbReference type="NCBI Taxonomy" id="192012"/>
    <lineage>
        <taxon>Eukaryota</taxon>
        <taxon>Viridiplantae</taxon>
        <taxon>Streptophyta</taxon>
        <taxon>Embryophyta</taxon>
        <taxon>Tracheophyta</taxon>
        <taxon>Spermatophyta</taxon>
        <taxon>Magnoliopsida</taxon>
        <taxon>eudicotyledons</taxon>
        <taxon>Gunneridae</taxon>
        <taxon>Pentapetalae</taxon>
        <taxon>asterids</taxon>
        <taxon>campanulids</taxon>
        <taxon>Asterales</taxon>
        <taxon>Asteraceae</taxon>
        <taxon>Asteroideae</taxon>
        <taxon>Heliantheae alliance</taxon>
        <taxon>Eupatorieae</taxon>
        <taxon>Mikania</taxon>
    </lineage>
</organism>
<sequence length="211" mass="24377">MQPQYEDELICGSKMLADDELLQLLPGYKRHVIARLLDIPELLSAYMRYVKAKHESIDSKLLPGFKGHVIARLLDIPELVSAYMRYVKAKHKRNVTGLSPGYKGHVIARLLDIPELLSAYKRRYEIAKLCVCESMMLDKRDEKLTLMNTIDMKTLKQITKGFDEDSIDWLDSGVCPIYKHTDLDITCGVNEVKVKNRFELKLLDMHTRLPR</sequence>
<gene>
    <name evidence="1" type="ORF">E3N88_42013</name>
</gene>
<protein>
    <submittedName>
        <fullName evidence="1">Uncharacterized protein</fullName>
    </submittedName>
</protein>
<evidence type="ECO:0000313" key="2">
    <source>
        <dbReference type="Proteomes" id="UP000326396"/>
    </source>
</evidence>
<name>A0A5N6LIY4_9ASTR</name>
<keyword evidence="2" id="KW-1185">Reference proteome</keyword>
<comment type="caution">
    <text evidence="1">The sequence shown here is derived from an EMBL/GenBank/DDBJ whole genome shotgun (WGS) entry which is preliminary data.</text>
</comment>
<dbReference type="EMBL" id="SZYD01000242">
    <property type="protein sequence ID" value="KAD2015387.1"/>
    <property type="molecule type" value="Genomic_DNA"/>
</dbReference>
<reference evidence="1 2" key="1">
    <citation type="submission" date="2019-05" db="EMBL/GenBank/DDBJ databases">
        <title>Mikania micrantha, genome provides insights into the molecular mechanism of rapid growth.</title>
        <authorList>
            <person name="Liu B."/>
        </authorList>
    </citation>
    <scope>NUCLEOTIDE SEQUENCE [LARGE SCALE GENOMIC DNA]</scope>
    <source>
        <strain evidence="1">NLD-2019</strain>
        <tissue evidence="1">Leaf</tissue>
    </source>
</reference>
<dbReference type="Proteomes" id="UP000326396">
    <property type="component" value="Unassembled WGS sequence"/>
</dbReference>
<dbReference type="AlphaFoldDB" id="A0A5N6LIY4"/>
<evidence type="ECO:0000313" key="1">
    <source>
        <dbReference type="EMBL" id="KAD2015387.1"/>
    </source>
</evidence>